<keyword evidence="5 7" id="KW-0472">Membrane</keyword>
<evidence type="ECO:0000313" key="8">
    <source>
        <dbReference type="EMBL" id="OQR40746.1"/>
    </source>
</evidence>
<dbReference type="Pfam" id="PF00213">
    <property type="entry name" value="OSCP"/>
    <property type="match status" value="1"/>
</dbReference>
<evidence type="ECO:0000256" key="3">
    <source>
        <dbReference type="ARBA" id="ARBA00022781"/>
    </source>
</evidence>
<evidence type="ECO:0000256" key="4">
    <source>
        <dbReference type="ARBA" id="ARBA00023065"/>
    </source>
</evidence>
<keyword evidence="7" id="KW-1003">Cell membrane</keyword>
<comment type="caution">
    <text evidence="8">The sequence shown here is derived from an EMBL/GenBank/DDBJ whole genome shotgun (WGS) entry which is preliminary data.</text>
</comment>
<evidence type="ECO:0000256" key="6">
    <source>
        <dbReference type="ARBA" id="ARBA00023310"/>
    </source>
</evidence>
<dbReference type="NCBIfam" id="NF006291">
    <property type="entry name" value="PRK08474.1"/>
    <property type="match status" value="1"/>
</dbReference>
<accession>A0A1V9V9K2</accession>
<dbReference type="GO" id="GO:0045259">
    <property type="term" value="C:proton-transporting ATP synthase complex"/>
    <property type="evidence" value="ECO:0007669"/>
    <property type="project" value="UniProtKB-KW"/>
</dbReference>
<reference evidence="8 9" key="1">
    <citation type="submission" date="2017-04" db="EMBL/GenBank/DDBJ databases">
        <title>Accumulation and expression of multiple antibiotic resistance genes in Arcobacter cryaerophilus that thrives in sewage.</title>
        <authorList>
            <person name="Millar J.A."/>
            <person name="Raghavan R."/>
        </authorList>
    </citation>
    <scope>NUCLEOTIDE SEQUENCE [LARGE SCALE GENOMIC DNA]</scope>
    <source>
        <strain evidence="8 9">AZT-1</strain>
    </source>
</reference>
<keyword evidence="6 7" id="KW-0066">ATP synthesis</keyword>
<comment type="function">
    <text evidence="7">This protein is part of the stalk that links CF(0) to CF(1). It either transmits conformational changes from CF(0) to CF(1) or is implicated in proton conduction.</text>
</comment>
<dbReference type="Proteomes" id="UP000192599">
    <property type="component" value="Unassembled WGS sequence"/>
</dbReference>
<name>A0A1V9V9K2_9BACT</name>
<dbReference type="AlphaFoldDB" id="A0A1V9V9K2"/>
<dbReference type="GO" id="GO:0005886">
    <property type="term" value="C:plasma membrane"/>
    <property type="evidence" value="ECO:0007669"/>
    <property type="project" value="UniProtKB-SubCell"/>
</dbReference>
<proteinExistence type="inferred from homology"/>
<comment type="subcellular location">
    <subcellularLocation>
        <location evidence="7">Cell membrane</location>
        <topology evidence="7">Peripheral membrane protein</topology>
    </subcellularLocation>
    <subcellularLocation>
        <location evidence="1">Membrane</location>
    </subcellularLocation>
</comment>
<dbReference type="InterPro" id="IPR000711">
    <property type="entry name" value="ATPase_OSCP/dsu"/>
</dbReference>
<gene>
    <name evidence="7" type="primary">atpH</name>
    <name evidence="8" type="ORF">AS859_09895</name>
</gene>
<keyword evidence="4 7" id="KW-0406">Ion transport</keyword>
<evidence type="ECO:0000256" key="7">
    <source>
        <dbReference type="HAMAP-Rule" id="MF_01416"/>
    </source>
</evidence>
<evidence type="ECO:0000313" key="9">
    <source>
        <dbReference type="Proteomes" id="UP000192599"/>
    </source>
</evidence>
<organism evidence="8 9">
    <name type="scientific">Aliarcobacter cryaerophilus</name>
    <dbReference type="NCBI Taxonomy" id="28198"/>
    <lineage>
        <taxon>Bacteria</taxon>
        <taxon>Pseudomonadati</taxon>
        <taxon>Campylobacterota</taxon>
        <taxon>Epsilonproteobacteria</taxon>
        <taxon>Campylobacterales</taxon>
        <taxon>Arcobacteraceae</taxon>
        <taxon>Aliarcobacter</taxon>
    </lineage>
</organism>
<dbReference type="HAMAP" id="MF_01416">
    <property type="entry name" value="ATP_synth_delta_bact"/>
    <property type="match status" value="1"/>
</dbReference>
<dbReference type="EMBL" id="LNTC01000223">
    <property type="protein sequence ID" value="OQR40746.1"/>
    <property type="molecule type" value="Genomic_DNA"/>
</dbReference>
<dbReference type="InterPro" id="IPR026015">
    <property type="entry name" value="ATP_synth_OSCP/delta_N_sf"/>
</dbReference>
<dbReference type="SUPFAM" id="SSF47928">
    <property type="entry name" value="N-terminal domain of the delta subunit of the F1F0-ATP synthase"/>
    <property type="match status" value="1"/>
</dbReference>
<sequence>MNDLIAKRYVKALIDGRDSQSINVINEKLNTICSAFADCKFSSIISSPEVADNAKVGLIISLVDGVDNVLGNFIKLLGEKRRLALLPFIANELNTQIAKMNNNYIGVIYTGQELSNDYVSSIEEQFSKKFDVKLSLSQNIGDYDGIKVDIDGLGVEISFSKDRLKSQLIDHILKAV</sequence>
<keyword evidence="7" id="KW-0139">CF(1)</keyword>
<evidence type="ECO:0000256" key="2">
    <source>
        <dbReference type="ARBA" id="ARBA00022448"/>
    </source>
</evidence>
<keyword evidence="3 7" id="KW-0375">Hydrogen ion transport</keyword>
<comment type="similarity">
    <text evidence="7">Belongs to the ATPase delta chain family.</text>
</comment>
<evidence type="ECO:0000256" key="5">
    <source>
        <dbReference type="ARBA" id="ARBA00023136"/>
    </source>
</evidence>
<dbReference type="Gene3D" id="1.10.520.20">
    <property type="entry name" value="N-terminal domain of the delta subunit of the F1F0-ATP synthase"/>
    <property type="match status" value="1"/>
</dbReference>
<dbReference type="GO" id="GO:0046933">
    <property type="term" value="F:proton-transporting ATP synthase activity, rotational mechanism"/>
    <property type="evidence" value="ECO:0007669"/>
    <property type="project" value="UniProtKB-UniRule"/>
</dbReference>
<protein>
    <recommendedName>
        <fullName evidence="7">ATP synthase subunit delta</fullName>
    </recommendedName>
    <alternativeName>
        <fullName evidence="7">ATP synthase F(1) sector subunit delta</fullName>
    </alternativeName>
    <alternativeName>
        <fullName evidence="7">F-type ATPase subunit delta</fullName>
        <shortName evidence="7">F-ATPase subunit delta</shortName>
    </alternativeName>
</protein>
<dbReference type="NCBIfam" id="TIGR01145">
    <property type="entry name" value="ATP_synt_delta"/>
    <property type="match status" value="1"/>
</dbReference>
<comment type="function">
    <text evidence="7">F(1)F(0) ATP synthase produces ATP from ADP in the presence of a proton or sodium gradient. F-type ATPases consist of two structural domains, F(1) containing the extramembraneous catalytic core and F(0) containing the membrane proton channel, linked together by a central stalk and a peripheral stalk. During catalysis, ATP synthesis in the catalytic domain of F(1) is coupled via a rotary mechanism of the central stalk subunits to proton translocation.</text>
</comment>
<keyword evidence="2 7" id="KW-0813">Transport</keyword>
<evidence type="ECO:0000256" key="1">
    <source>
        <dbReference type="ARBA" id="ARBA00004370"/>
    </source>
</evidence>